<dbReference type="OrthoDB" id="8638517at2"/>
<sequence length="110" mass="12294">MQRAISIDQKKIDRYGKINGDNDIIHYDDAYAKERGFRGTLLHGPHMSGFAAEMGARKYGAEWLYRGRLHTKWVGPVCPGDVFDVRIDEDGVLTASVDEQVVLVGSATLR</sequence>
<comment type="caution">
    <text evidence="2">The sequence shown here is derived from an EMBL/GenBank/DDBJ whole genome shotgun (WGS) entry which is preliminary data.</text>
</comment>
<gene>
    <name evidence="2" type="ORF">H0A68_17730</name>
</gene>
<dbReference type="SUPFAM" id="SSF54637">
    <property type="entry name" value="Thioesterase/thiol ester dehydrase-isomerase"/>
    <property type="match status" value="1"/>
</dbReference>
<evidence type="ECO:0000313" key="3">
    <source>
        <dbReference type="Proteomes" id="UP000580517"/>
    </source>
</evidence>
<protein>
    <submittedName>
        <fullName evidence="2">MaoC family dehydratase</fullName>
    </submittedName>
</protein>
<dbReference type="CDD" id="cd03441">
    <property type="entry name" value="R_hydratase_like"/>
    <property type="match status" value="1"/>
</dbReference>
<reference evidence="2 3" key="1">
    <citation type="submission" date="2020-07" db="EMBL/GenBank/DDBJ databases">
        <title>Taxonomic revisions and descriptions of new bacterial species based on genomic comparisons in the high-G+C-content subgroup of the family Alcaligenaceae.</title>
        <authorList>
            <person name="Szabo A."/>
            <person name="Felfoldi T."/>
        </authorList>
    </citation>
    <scope>NUCLEOTIDE SEQUENCE [LARGE SCALE GENOMIC DNA]</scope>
    <source>
        <strain evidence="2 3">DSM 25264</strain>
    </source>
</reference>
<dbReference type="Gene3D" id="3.10.129.10">
    <property type="entry name" value="Hotdog Thioesterase"/>
    <property type="match status" value="1"/>
</dbReference>
<feature type="domain" description="MaoC-like" evidence="1">
    <location>
        <begin position="3"/>
        <end position="96"/>
    </location>
</feature>
<evidence type="ECO:0000313" key="2">
    <source>
        <dbReference type="EMBL" id="NYT38723.1"/>
    </source>
</evidence>
<evidence type="ECO:0000259" key="1">
    <source>
        <dbReference type="Pfam" id="PF01575"/>
    </source>
</evidence>
<dbReference type="InterPro" id="IPR029069">
    <property type="entry name" value="HotDog_dom_sf"/>
</dbReference>
<accession>A0A853FF84</accession>
<dbReference type="InterPro" id="IPR002539">
    <property type="entry name" value="MaoC-like_dom"/>
</dbReference>
<keyword evidence="3" id="KW-1185">Reference proteome</keyword>
<organism evidence="2 3">
    <name type="scientific">Allopusillimonas soli</name>
    <dbReference type="NCBI Taxonomy" id="659016"/>
    <lineage>
        <taxon>Bacteria</taxon>
        <taxon>Pseudomonadati</taxon>
        <taxon>Pseudomonadota</taxon>
        <taxon>Betaproteobacteria</taxon>
        <taxon>Burkholderiales</taxon>
        <taxon>Alcaligenaceae</taxon>
        <taxon>Allopusillimonas</taxon>
    </lineage>
</organism>
<dbReference type="AlphaFoldDB" id="A0A853FF84"/>
<name>A0A853FF84_9BURK</name>
<dbReference type="Pfam" id="PF01575">
    <property type="entry name" value="MaoC_dehydratas"/>
    <property type="match status" value="1"/>
</dbReference>
<dbReference type="EMBL" id="JACCEW010000006">
    <property type="protein sequence ID" value="NYT38723.1"/>
    <property type="molecule type" value="Genomic_DNA"/>
</dbReference>
<proteinExistence type="predicted"/>
<dbReference type="Proteomes" id="UP000580517">
    <property type="component" value="Unassembled WGS sequence"/>
</dbReference>